<keyword evidence="2" id="KW-0830">Ubiquinone</keyword>
<accession>A0A1H1AJ67</accession>
<reference evidence="3" key="1">
    <citation type="submission" date="2016-10" db="EMBL/GenBank/DDBJ databases">
        <authorList>
            <person name="Varghese N."/>
        </authorList>
    </citation>
    <scope>NUCLEOTIDE SEQUENCE [LARGE SCALE GENOMIC DNA]</scope>
    <source>
        <strain evidence="3">GAS106B</strain>
    </source>
</reference>
<dbReference type="GO" id="GO:0032259">
    <property type="term" value="P:methylation"/>
    <property type="evidence" value="ECO:0007669"/>
    <property type="project" value="UniProtKB-KW"/>
</dbReference>
<dbReference type="GO" id="GO:0008168">
    <property type="term" value="F:methyltransferase activity"/>
    <property type="evidence" value="ECO:0007669"/>
    <property type="project" value="UniProtKB-KW"/>
</dbReference>
<sequence>MQKIAPCLWFNGNAEEAAEFYMSVFSASRIVTTMHYPEAGPGPKGKVLAITFEIEGQEFMALNGGPQFTFTPAISLFVHCASQEEVDRYWTKLTEGGGSPWQCGWLKDRFGISWQIVPDSLGDMLRDRDDAKASRVMAAMMKMVKLDLAQLERAYRGE</sequence>
<dbReference type="EMBL" id="FNKP01000001">
    <property type="protein sequence ID" value="SDQ39725.1"/>
    <property type="molecule type" value="Genomic_DNA"/>
</dbReference>
<dbReference type="Gene3D" id="3.10.180.10">
    <property type="entry name" value="2,3-Dihydroxybiphenyl 1,2-Dioxygenase, domain 1"/>
    <property type="match status" value="1"/>
</dbReference>
<dbReference type="RefSeq" id="WP_074763472.1">
    <property type="nucleotide sequence ID" value="NZ_FNKP01000001.1"/>
</dbReference>
<keyword evidence="2" id="KW-0808">Transferase</keyword>
<dbReference type="PIRSF" id="PIRSF021700">
    <property type="entry name" value="3_dmu_93_MTrfase"/>
    <property type="match status" value="1"/>
</dbReference>
<evidence type="ECO:0000313" key="3">
    <source>
        <dbReference type="Proteomes" id="UP000183487"/>
    </source>
</evidence>
<keyword evidence="2" id="KW-0489">Methyltransferase</keyword>
<evidence type="ECO:0000313" key="2">
    <source>
        <dbReference type="EMBL" id="SDQ39725.1"/>
    </source>
</evidence>
<proteinExistence type="predicted"/>
<dbReference type="Pfam" id="PF06983">
    <property type="entry name" value="3-dmu-9_3-mt"/>
    <property type="match status" value="1"/>
</dbReference>
<dbReference type="CDD" id="cd06588">
    <property type="entry name" value="PhnB_like"/>
    <property type="match status" value="1"/>
</dbReference>
<dbReference type="AlphaFoldDB" id="A0A1H1AJ67"/>
<dbReference type="InterPro" id="IPR009725">
    <property type="entry name" value="3_dmu_93_MTrfase"/>
</dbReference>
<evidence type="ECO:0000259" key="1">
    <source>
        <dbReference type="Pfam" id="PF06983"/>
    </source>
</evidence>
<dbReference type="SUPFAM" id="SSF54593">
    <property type="entry name" value="Glyoxalase/Bleomycin resistance protein/Dihydroxybiphenyl dioxygenase"/>
    <property type="match status" value="1"/>
</dbReference>
<dbReference type="Proteomes" id="UP000183487">
    <property type="component" value="Unassembled WGS sequence"/>
</dbReference>
<name>A0A1H1AJ67_9BURK</name>
<gene>
    <name evidence="2" type="ORF">SAMN05443245_1217</name>
</gene>
<dbReference type="PANTHER" id="PTHR33990">
    <property type="entry name" value="PROTEIN YJDN-RELATED"/>
    <property type="match status" value="1"/>
</dbReference>
<feature type="domain" description="PhnB-like" evidence="1">
    <location>
        <begin position="2"/>
        <end position="117"/>
    </location>
</feature>
<protein>
    <submittedName>
        <fullName evidence="2">Glyoxalase superfamily enzyme, possibly 3-demethylubiquinone-9 3-methyltransferase</fullName>
    </submittedName>
</protein>
<keyword evidence="3" id="KW-1185">Reference proteome</keyword>
<dbReference type="InterPro" id="IPR028973">
    <property type="entry name" value="PhnB-like"/>
</dbReference>
<organism evidence="2 3">
    <name type="scientific">Paraburkholderia fungorum</name>
    <dbReference type="NCBI Taxonomy" id="134537"/>
    <lineage>
        <taxon>Bacteria</taxon>
        <taxon>Pseudomonadati</taxon>
        <taxon>Pseudomonadota</taxon>
        <taxon>Betaproteobacteria</taxon>
        <taxon>Burkholderiales</taxon>
        <taxon>Burkholderiaceae</taxon>
        <taxon>Paraburkholderia</taxon>
    </lineage>
</organism>
<dbReference type="InterPro" id="IPR029068">
    <property type="entry name" value="Glyas_Bleomycin-R_OHBP_Dase"/>
</dbReference>
<dbReference type="OrthoDB" id="5293819at2"/>